<keyword evidence="3" id="KW-1185">Reference proteome</keyword>
<feature type="transmembrane region" description="Helical" evidence="1">
    <location>
        <begin position="421"/>
        <end position="443"/>
    </location>
</feature>
<dbReference type="PANTHER" id="PTHR47555">
    <property type="entry name" value="N-ACETYLGLUCOSAMINYL TRANSFERASE COMPONENT FAMILY PROTEIN / GPI1 FAMILY PROTEIN"/>
    <property type="match status" value="1"/>
</dbReference>
<evidence type="ECO:0000313" key="3">
    <source>
        <dbReference type="Proteomes" id="UP001159364"/>
    </source>
</evidence>
<keyword evidence="1" id="KW-1133">Transmembrane helix</keyword>
<evidence type="ECO:0000313" key="2">
    <source>
        <dbReference type="EMBL" id="KAJ8767432.1"/>
    </source>
</evidence>
<dbReference type="Pfam" id="PF05024">
    <property type="entry name" value="Gpi1"/>
    <property type="match status" value="1"/>
</dbReference>
<keyword evidence="1" id="KW-0472">Membrane</keyword>
<feature type="transmembrane region" description="Helical" evidence="1">
    <location>
        <begin position="484"/>
        <end position="506"/>
    </location>
</feature>
<dbReference type="GO" id="GO:0006506">
    <property type="term" value="P:GPI anchor biosynthetic process"/>
    <property type="evidence" value="ECO:0007669"/>
    <property type="project" value="InterPro"/>
</dbReference>
<dbReference type="InterPro" id="IPR007720">
    <property type="entry name" value="PigQ/GPI1"/>
</dbReference>
<dbReference type="PANTHER" id="PTHR47555:SF2">
    <property type="entry name" value="N-ACETYLGLUCOSAMINYL TRANSFERASE COMPONENT FAMILY PROTEIN _ GPI1 FAMILY PROTEIN"/>
    <property type="match status" value="1"/>
</dbReference>
<gene>
    <name evidence="2" type="ORF">K2173_017476</name>
</gene>
<comment type="caution">
    <text evidence="2">The sequence shown here is derived from an EMBL/GenBank/DDBJ whole genome shotgun (WGS) entry which is preliminary data.</text>
</comment>
<dbReference type="EMBL" id="JAIWQS010000004">
    <property type="protein sequence ID" value="KAJ8767432.1"/>
    <property type="molecule type" value="Genomic_DNA"/>
</dbReference>
<dbReference type="Proteomes" id="UP001159364">
    <property type="component" value="Linkage Group LG04"/>
</dbReference>
<evidence type="ECO:0000256" key="1">
    <source>
        <dbReference type="SAM" id="Phobius"/>
    </source>
</evidence>
<feature type="transmembrane region" description="Helical" evidence="1">
    <location>
        <begin position="360"/>
        <end position="379"/>
    </location>
</feature>
<reference evidence="2 3" key="1">
    <citation type="submission" date="2021-09" db="EMBL/GenBank/DDBJ databases">
        <title>Genomic insights and catalytic innovation underlie evolution of tropane alkaloids biosynthesis.</title>
        <authorList>
            <person name="Wang Y.-J."/>
            <person name="Tian T."/>
            <person name="Huang J.-P."/>
            <person name="Huang S.-X."/>
        </authorList>
    </citation>
    <scope>NUCLEOTIDE SEQUENCE [LARGE SCALE GENOMIC DNA]</scope>
    <source>
        <strain evidence="2">KIB-2018</strain>
        <tissue evidence="2">Leaf</tissue>
    </source>
</reference>
<dbReference type="GO" id="GO:0016020">
    <property type="term" value="C:membrane"/>
    <property type="evidence" value="ECO:0007669"/>
    <property type="project" value="InterPro"/>
</dbReference>
<feature type="transmembrane region" description="Helical" evidence="1">
    <location>
        <begin position="455"/>
        <end position="478"/>
    </location>
</feature>
<protein>
    <submittedName>
        <fullName evidence="2">Uncharacterized protein</fullName>
    </submittedName>
</protein>
<feature type="transmembrane region" description="Helical" evidence="1">
    <location>
        <begin position="527"/>
        <end position="552"/>
    </location>
</feature>
<organism evidence="2 3">
    <name type="scientific">Erythroxylum novogranatense</name>
    <dbReference type="NCBI Taxonomy" id="1862640"/>
    <lineage>
        <taxon>Eukaryota</taxon>
        <taxon>Viridiplantae</taxon>
        <taxon>Streptophyta</taxon>
        <taxon>Embryophyta</taxon>
        <taxon>Tracheophyta</taxon>
        <taxon>Spermatophyta</taxon>
        <taxon>Magnoliopsida</taxon>
        <taxon>eudicotyledons</taxon>
        <taxon>Gunneridae</taxon>
        <taxon>Pentapetalae</taxon>
        <taxon>rosids</taxon>
        <taxon>fabids</taxon>
        <taxon>Malpighiales</taxon>
        <taxon>Erythroxylaceae</taxon>
        <taxon>Erythroxylum</taxon>
    </lineage>
</organism>
<dbReference type="AlphaFoldDB" id="A0AAV8TKT9"/>
<sequence length="715" mass="81142">MRVKCRIWWPKEIAIDASSSSNYFLFGWFVDSNPFSLDVVVVFMHHDLSVLSCQSRLQGILRDTNENMPSFLQEKSLFRLLGDCSSYCGGNDKLSNDGIVKDSWKKPSCHFIASDTNGQGILGETYNMMNCGCQQLNGLVEQFWQDSIESKQWIRMSYDSHAHCGGDFHFIPRLHHIHWNRQIISQCDVHVIVYETPTYRVHHFSLNSWNSCEQVKVPPKKLKWINKCQKEPLELDTVISAINSAAAAKILVETHMGINKYTGISFISMSLTIMWKVVAIFVASTSTILYIFAQLFYNFSLCGSRLMCTTFTRVFSTTWRIIQFRFWQILYWPVFLQDHGFRSHSCVEYAEKAALLRHSIWSRIAVDLLLGNLFGFILLHHQESACLVLKTFADDITNEFLRSGCVWLMGVPAGFKLNTELAGVLGMISLNIIQVWSTVWILIGWLTIHFIKGLALFGILLGATVPAALIIDLISLATLHVSTIYWGVSLIYSWQIKALAALWRLFRGRKWNPLRQRLDSYDYTVKQHIVGSLLFTPLLLLLPTVSAFYIFFTILKTTVTYFCLLIEVAISVIHCIPFFEIFLLLVRQRRLPSGIWFKMIYCKSDSSGFVYFDEGSSFEESMQNKGGSKIGSSILVSVVHSNFLTFGQVVLPHCKKVFSGISSFVAAAAYGALTGCRIPSSLGINIPSTMPWMSIPELPHPWTLGVRLGVSVLCK</sequence>
<keyword evidence="1" id="KW-0812">Transmembrane</keyword>
<proteinExistence type="predicted"/>
<accession>A0AAV8TKT9</accession>
<feature type="transmembrane region" description="Helical" evidence="1">
    <location>
        <begin position="273"/>
        <end position="297"/>
    </location>
</feature>
<name>A0AAV8TKT9_9ROSI</name>
<feature type="transmembrane region" description="Helical" evidence="1">
    <location>
        <begin position="558"/>
        <end position="586"/>
    </location>
</feature>